<dbReference type="PANTHER" id="PTHR21049:SF0">
    <property type="entry name" value="DOLICHYL-DIPHOSPHOOLIGOSACCHARIDE--PROTEIN GLYCOSYLTRANSFERASE SUBUNIT 1"/>
    <property type="match status" value="1"/>
</dbReference>
<evidence type="ECO:0000256" key="7">
    <source>
        <dbReference type="ARBA" id="ARBA00022824"/>
    </source>
</evidence>
<sequence>MKLIRCVLLTAIVTWCAAGKLKQSLFSNLVSIDMQFLSAHRNELIAKYVGDEDCMVYEQITKDMHLRRNYVEVIIRGDLKNRGDKSVDSFVFLLPYHEAFQASTLRVRDQDRNELRYQVLQEPRRDASEIEVDPFNEDYDLEQFQVKAYRVTLKRRLHKGEKVSLHFGYALGQPYFPFPVDLSPGEEQKLMFYLSSKILLPYDVEEREELKIFLCKNCAIARIEDGDFLRSFVKVNEDTYVCERGGGGRRRAVGDHPQGEAAIRTDPNEFPAQERELGRFTLGQKALFYFRANNHLGYCERVTKEIKLSQLGFVYEREEYVLRNDAARINTFDRYVLSDYESRHTSEGKGKGKGTDDQSATIIYSMKSKINYDIYEYEYFDDLGKIYLIQAEEIFDHKKKNSHIMFDLRPRYPLLGGWRAHFFNSFYHDSNLYRIKNKENYYAYKIDIAPSIKAFFIKQLKVRISLPPFSENVAVVSRDDSVNVLTSKQKEWLDLFSFRNVVEIQIEKFFPPLDENYYQDLLVMYKFRFFNYFWKPLLVILIAFAAILLLCLLRELPFDFNTAKEKADKRESEEHATFLEKCKELYENLSYISDQLIQSMSKLTPEEKVSQKVELLEAEDKWTYDFIYYTKEFYRNFERSSSKQSLQSYVDKCFNYHAIVKKYFEAQLLNDLSFNLNEVAQAEKELLLLLKYT</sequence>
<dbReference type="PANTHER" id="PTHR21049">
    <property type="entry name" value="RIBOPHORIN I"/>
    <property type="match status" value="1"/>
</dbReference>
<evidence type="ECO:0000256" key="2">
    <source>
        <dbReference type="ARBA" id="ARBA00004115"/>
    </source>
</evidence>
<keyword evidence="8 10" id="KW-1133">Transmembrane helix</keyword>
<evidence type="ECO:0000256" key="6">
    <source>
        <dbReference type="ARBA" id="ARBA00022729"/>
    </source>
</evidence>
<name>A0A0J9SFB8_PLAVI</name>
<dbReference type="Proteomes" id="UP000053562">
    <property type="component" value="Unassembled WGS sequence"/>
</dbReference>
<keyword evidence="7 10" id="KW-0256">Endoplasmic reticulum</keyword>
<dbReference type="Pfam" id="PF04597">
    <property type="entry name" value="Ribophorin_I"/>
    <property type="match status" value="1"/>
</dbReference>
<dbReference type="GO" id="GO:0008250">
    <property type="term" value="C:oligosaccharyltransferase complex"/>
    <property type="evidence" value="ECO:0007669"/>
    <property type="project" value="UniProtKB-UniRule"/>
</dbReference>
<dbReference type="AlphaFoldDB" id="A0A0J9SFB8"/>
<evidence type="ECO:0000256" key="5">
    <source>
        <dbReference type="ARBA" id="ARBA00022692"/>
    </source>
</evidence>
<feature type="signal peptide" evidence="10">
    <location>
        <begin position="1"/>
        <end position="18"/>
    </location>
</feature>
<dbReference type="UniPathway" id="UPA00378"/>
<reference evidence="11 12" key="1">
    <citation type="submission" date="2011-08" db="EMBL/GenBank/DDBJ databases">
        <title>The Genome Sequence of Plasmodium vivax India VII.</title>
        <authorList>
            <consortium name="The Broad Institute Genome Sequencing Platform"/>
            <consortium name="The Broad Institute Genome Sequencing Center for Infectious Disease"/>
            <person name="Neafsey D."/>
            <person name="Carlton J."/>
            <person name="Barnwell J."/>
            <person name="Collins W."/>
            <person name="Escalante A."/>
            <person name="Mullikin J."/>
            <person name="Saul A."/>
            <person name="Guigo R."/>
            <person name="Camara F."/>
            <person name="Young S.K."/>
            <person name="Zeng Q."/>
            <person name="Gargeya S."/>
            <person name="Fitzgerald M."/>
            <person name="Haas B."/>
            <person name="Abouelleil A."/>
            <person name="Alvarado L."/>
            <person name="Arachchi H.M."/>
            <person name="Berlin A."/>
            <person name="Brown A."/>
            <person name="Chapman S.B."/>
            <person name="Chen Z."/>
            <person name="Dunbar C."/>
            <person name="Freedman E."/>
            <person name="Gearin G."/>
            <person name="Gellesch M."/>
            <person name="Goldberg J."/>
            <person name="Griggs A."/>
            <person name="Gujja S."/>
            <person name="Heiman D."/>
            <person name="Howarth C."/>
            <person name="Larson L."/>
            <person name="Lui A."/>
            <person name="MacDonald P.J.P."/>
            <person name="Montmayeur A."/>
            <person name="Murphy C."/>
            <person name="Neiman D."/>
            <person name="Pearson M."/>
            <person name="Priest M."/>
            <person name="Roberts A."/>
            <person name="Saif S."/>
            <person name="Shea T."/>
            <person name="Shenoy N."/>
            <person name="Sisk P."/>
            <person name="Stolte C."/>
            <person name="Sykes S."/>
            <person name="Wortman J."/>
            <person name="Nusbaum C."/>
            <person name="Birren B."/>
        </authorList>
    </citation>
    <scope>NUCLEOTIDE SEQUENCE [LARGE SCALE GENOMIC DNA]</scope>
    <source>
        <strain evidence="11 12">India VII</strain>
    </source>
</reference>
<dbReference type="InterPro" id="IPR007676">
    <property type="entry name" value="Ribophorin_I"/>
</dbReference>
<evidence type="ECO:0000256" key="10">
    <source>
        <dbReference type="RuleBase" id="RU361143"/>
    </source>
</evidence>
<evidence type="ECO:0000256" key="1">
    <source>
        <dbReference type="ARBA" id="ARBA00002791"/>
    </source>
</evidence>
<feature type="transmembrane region" description="Helical" evidence="10">
    <location>
        <begin position="532"/>
        <end position="553"/>
    </location>
</feature>
<feature type="chain" id="PRO_5005120533" description="Dolichyl-diphosphooligosaccharide--protein glycosyltransferase subunit 1" evidence="10">
    <location>
        <begin position="19"/>
        <end position="693"/>
    </location>
</feature>
<comment type="pathway">
    <text evidence="3 10">Protein modification; protein glycosylation.</text>
</comment>
<comment type="subunit">
    <text evidence="10">Component of the oligosaccharyltransferase (OST) complex.</text>
</comment>
<evidence type="ECO:0000313" key="12">
    <source>
        <dbReference type="Proteomes" id="UP000053562"/>
    </source>
</evidence>
<dbReference type="GO" id="GO:0018279">
    <property type="term" value="P:protein N-linked glycosylation via asparagine"/>
    <property type="evidence" value="ECO:0007669"/>
    <property type="project" value="TreeGrafter"/>
</dbReference>
<comment type="subcellular location">
    <subcellularLocation>
        <location evidence="2 10">Endoplasmic reticulum membrane</location>
        <topology evidence="2 10">Single-pass type I membrane protein</topology>
    </subcellularLocation>
</comment>
<organism evidence="11 12">
    <name type="scientific">Plasmodium vivax India VII</name>
    <dbReference type="NCBI Taxonomy" id="1077284"/>
    <lineage>
        <taxon>Eukaryota</taxon>
        <taxon>Sar</taxon>
        <taxon>Alveolata</taxon>
        <taxon>Apicomplexa</taxon>
        <taxon>Aconoidasida</taxon>
        <taxon>Haemosporida</taxon>
        <taxon>Plasmodiidae</taxon>
        <taxon>Plasmodium</taxon>
        <taxon>Plasmodium (Plasmodium)</taxon>
    </lineage>
</organism>
<evidence type="ECO:0000256" key="4">
    <source>
        <dbReference type="ARBA" id="ARBA00008905"/>
    </source>
</evidence>
<accession>A0A0J9SFB8</accession>
<keyword evidence="9 10" id="KW-0472">Membrane</keyword>
<protein>
    <recommendedName>
        <fullName evidence="10">Dolichyl-diphosphooligosaccharide--protein glycosyltransferase subunit 1</fullName>
    </recommendedName>
</protein>
<evidence type="ECO:0000313" key="11">
    <source>
        <dbReference type="EMBL" id="KMZ80677.1"/>
    </source>
</evidence>
<keyword evidence="5 10" id="KW-0812">Transmembrane</keyword>
<dbReference type="OrthoDB" id="310030at2759"/>
<evidence type="ECO:0000256" key="3">
    <source>
        <dbReference type="ARBA" id="ARBA00004922"/>
    </source>
</evidence>
<gene>
    <name evidence="11" type="ORF">PVIIG_03044</name>
</gene>
<dbReference type="EMBL" id="KQ234274">
    <property type="protein sequence ID" value="KMZ80677.1"/>
    <property type="molecule type" value="Genomic_DNA"/>
</dbReference>
<evidence type="ECO:0000256" key="9">
    <source>
        <dbReference type="ARBA" id="ARBA00023136"/>
    </source>
</evidence>
<comment type="similarity">
    <text evidence="4 10">Belongs to the OST1 family.</text>
</comment>
<comment type="function">
    <text evidence="1 10">Subunit of the oligosaccharyl transferase (OST) complex that catalyzes the initial transfer of a defined glycan (Glc(3)Man(9)GlcNAc(2) in eukaryotes) from the lipid carrier dolichol-pyrophosphate to an asparagine residue within an Asn-X-Ser/Thr consensus motif in nascent polypeptide chains, the first step in protein N-glycosylation. N-glycosylation occurs cotranslationally and the complex associates with the Sec61 complex at the channel-forming translocon complex that mediates protein translocation across the endoplasmic reticulum (ER). All subunits are required for a maximal enzyme activity.</text>
</comment>
<evidence type="ECO:0000256" key="8">
    <source>
        <dbReference type="ARBA" id="ARBA00022989"/>
    </source>
</evidence>
<keyword evidence="6 10" id="KW-0732">Signal</keyword>
<proteinExistence type="inferred from homology"/>